<dbReference type="STRING" id="316274.Haur_1978"/>
<dbReference type="EMBL" id="CP000875">
    <property type="protein sequence ID" value="ABX04621.1"/>
    <property type="molecule type" value="Genomic_DNA"/>
</dbReference>
<dbReference type="Pfam" id="PF10604">
    <property type="entry name" value="Polyketide_cyc2"/>
    <property type="match status" value="1"/>
</dbReference>
<sequence length="153" mass="17118">MPIGQVAFVNHCDIAAPRELCFRYISDFTHDPEWWLPVTSSQRICGQGLGAIYEQVASVGVLHFSSLIEITAYHPEQSMAFTITSHGVMHCQVQYDFSDHGGITTFTMSSTISFLPMWIRLIAPIFKGLLIQQVTSHFAILKQQIEMLAAVEA</sequence>
<dbReference type="SUPFAM" id="SSF55961">
    <property type="entry name" value="Bet v1-like"/>
    <property type="match status" value="1"/>
</dbReference>
<dbReference type="CDD" id="cd07812">
    <property type="entry name" value="SRPBCC"/>
    <property type="match status" value="1"/>
</dbReference>
<dbReference type="Proteomes" id="UP000000787">
    <property type="component" value="Chromosome"/>
</dbReference>
<organism evidence="1 2">
    <name type="scientific">Herpetosiphon aurantiacus (strain ATCC 23779 / DSM 785 / 114-95)</name>
    <dbReference type="NCBI Taxonomy" id="316274"/>
    <lineage>
        <taxon>Bacteria</taxon>
        <taxon>Bacillati</taxon>
        <taxon>Chloroflexota</taxon>
        <taxon>Chloroflexia</taxon>
        <taxon>Herpetosiphonales</taxon>
        <taxon>Herpetosiphonaceae</taxon>
        <taxon>Herpetosiphon</taxon>
    </lineage>
</organism>
<dbReference type="InterPro" id="IPR023393">
    <property type="entry name" value="START-like_dom_sf"/>
</dbReference>
<dbReference type="eggNOG" id="COG3832">
    <property type="taxonomic scope" value="Bacteria"/>
</dbReference>
<dbReference type="KEGG" id="hau:Haur_1978"/>
<name>A9AVD0_HERA2</name>
<protein>
    <recommendedName>
        <fullName evidence="3">Polyketide cyclase/dehydrase</fullName>
    </recommendedName>
</protein>
<evidence type="ECO:0008006" key="3">
    <source>
        <dbReference type="Google" id="ProtNLM"/>
    </source>
</evidence>
<dbReference type="HOGENOM" id="CLU_1719836_0_0_0"/>
<evidence type="ECO:0000313" key="2">
    <source>
        <dbReference type="Proteomes" id="UP000000787"/>
    </source>
</evidence>
<dbReference type="Gene3D" id="3.30.530.20">
    <property type="match status" value="1"/>
</dbReference>
<accession>A9AVD0</accession>
<dbReference type="InterPro" id="IPR019587">
    <property type="entry name" value="Polyketide_cyclase/dehydratase"/>
</dbReference>
<keyword evidence="2" id="KW-1185">Reference proteome</keyword>
<proteinExistence type="predicted"/>
<reference evidence="1 2" key="1">
    <citation type="journal article" date="2011" name="Stand. Genomic Sci.">
        <title>Complete genome sequence of the filamentous gliding predatory bacterium Herpetosiphon aurantiacus type strain (114-95(T)).</title>
        <authorList>
            <person name="Kiss H."/>
            <person name="Nett M."/>
            <person name="Domin N."/>
            <person name="Martin K."/>
            <person name="Maresca J.A."/>
            <person name="Copeland A."/>
            <person name="Lapidus A."/>
            <person name="Lucas S."/>
            <person name="Berry K.W."/>
            <person name="Glavina Del Rio T."/>
            <person name="Dalin E."/>
            <person name="Tice H."/>
            <person name="Pitluck S."/>
            <person name="Richardson P."/>
            <person name="Bruce D."/>
            <person name="Goodwin L."/>
            <person name="Han C."/>
            <person name="Detter J.C."/>
            <person name="Schmutz J."/>
            <person name="Brettin T."/>
            <person name="Land M."/>
            <person name="Hauser L."/>
            <person name="Kyrpides N.C."/>
            <person name="Ivanova N."/>
            <person name="Goker M."/>
            <person name="Woyke T."/>
            <person name="Klenk H.P."/>
            <person name="Bryant D.A."/>
        </authorList>
    </citation>
    <scope>NUCLEOTIDE SEQUENCE [LARGE SCALE GENOMIC DNA]</scope>
    <source>
        <strain evidence="2">ATCC 23779 / DSM 785 / 114-95</strain>
    </source>
</reference>
<dbReference type="AlphaFoldDB" id="A9AVD0"/>
<evidence type="ECO:0000313" key="1">
    <source>
        <dbReference type="EMBL" id="ABX04621.1"/>
    </source>
</evidence>
<dbReference type="InParanoid" id="A9AVD0"/>
<gene>
    <name evidence="1" type="ordered locus">Haur_1978</name>
</gene>
<dbReference type="BioCyc" id="HAUR316274:GHYA-2007-MONOMER"/>